<proteinExistence type="predicted"/>
<dbReference type="AlphaFoldDB" id="A0A9D1SB69"/>
<dbReference type="PANTHER" id="PTHR23416:SF78">
    <property type="entry name" value="LIPOPOLYSACCHARIDE BIOSYNTHESIS O-ACETYL TRANSFERASE WBBJ-RELATED"/>
    <property type="match status" value="1"/>
</dbReference>
<comment type="caution">
    <text evidence="1">The sequence shown here is derived from an EMBL/GenBank/DDBJ whole genome shotgun (WGS) entry which is preliminary data.</text>
</comment>
<gene>
    <name evidence="1" type="ORF">IAD20_06225</name>
</gene>
<evidence type="ECO:0008006" key="3">
    <source>
        <dbReference type="Google" id="ProtNLM"/>
    </source>
</evidence>
<organism evidence="1 2">
    <name type="scientific">Candidatus Scatocola faecipullorum</name>
    <dbReference type="NCBI Taxonomy" id="2840917"/>
    <lineage>
        <taxon>Bacteria</taxon>
        <taxon>Pseudomonadati</taxon>
        <taxon>Pseudomonadota</taxon>
        <taxon>Alphaproteobacteria</taxon>
        <taxon>Rhodospirillales</taxon>
        <taxon>Rhodospirillaceae</taxon>
        <taxon>Rhodospirillaceae incertae sedis</taxon>
        <taxon>Candidatus Scatocola</taxon>
    </lineage>
</organism>
<reference evidence="1" key="2">
    <citation type="journal article" date="2021" name="PeerJ">
        <title>Extensive microbial diversity within the chicken gut microbiome revealed by metagenomics and culture.</title>
        <authorList>
            <person name="Gilroy R."/>
            <person name="Ravi A."/>
            <person name="Getino M."/>
            <person name="Pursley I."/>
            <person name="Horton D.L."/>
            <person name="Alikhan N.F."/>
            <person name="Baker D."/>
            <person name="Gharbi K."/>
            <person name="Hall N."/>
            <person name="Watson M."/>
            <person name="Adriaenssens E.M."/>
            <person name="Foster-Nyarko E."/>
            <person name="Jarju S."/>
            <person name="Secka A."/>
            <person name="Antonio M."/>
            <person name="Oren A."/>
            <person name="Chaudhuri R.R."/>
            <person name="La Ragione R."/>
            <person name="Hildebrand F."/>
            <person name="Pallen M.J."/>
        </authorList>
    </citation>
    <scope>NUCLEOTIDE SEQUENCE</scope>
    <source>
        <strain evidence="1">ChiW3-316</strain>
    </source>
</reference>
<dbReference type="InterPro" id="IPR011004">
    <property type="entry name" value="Trimer_LpxA-like_sf"/>
</dbReference>
<dbReference type="PANTHER" id="PTHR23416">
    <property type="entry name" value="SIALIC ACID SYNTHASE-RELATED"/>
    <property type="match status" value="1"/>
</dbReference>
<dbReference type="Gene3D" id="2.160.10.10">
    <property type="entry name" value="Hexapeptide repeat proteins"/>
    <property type="match status" value="1"/>
</dbReference>
<accession>A0A9D1SB69</accession>
<evidence type="ECO:0000313" key="1">
    <source>
        <dbReference type="EMBL" id="HIU53660.1"/>
    </source>
</evidence>
<reference evidence="1" key="1">
    <citation type="submission" date="2020-10" db="EMBL/GenBank/DDBJ databases">
        <authorList>
            <person name="Gilroy R."/>
        </authorList>
    </citation>
    <scope>NUCLEOTIDE SEQUENCE</scope>
    <source>
        <strain evidence="1">ChiW3-316</strain>
    </source>
</reference>
<evidence type="ECO:0000313" key="2">
    <source>
        <dbReference type="Proteomes" id="UP000824107"/>
    </source>
</evidence>
<protein>
    <recommendedName>
        <fullName evidence="3">Acyltransferase</fullName>
    </recommendedName>
</protein>
<dbReference type="SUPFAM" id="SSF51161">
    <property type="entry name" value="Trimeric LpxA-like enzymes"/>
    <property type="match status" value="1"/>
</dbReference>
<name>A0A9D1SB69_9PROT</name>
<dbReference type="Proteomes" id="UP000824107">
    <property type="component" value="Unassembled WGS sequence"/>
</dbReference>
<sequence>MRLIKKANLRIKGTGNEFVCPKDVHNELLKYGNVRIDGNNNKINIGGPNYLKFTDIKIFGNNNTLILPPGCYGKLNLEIRTSDAVVTVGHKTGFMGTDIILEEKGSRVIIGDDCMFAKETRLYCSDFHAVIDLKTGRPCNQGKEIVIGNHVWLGEGVKILKNCHVTDNVIIGIGSVVTKDLTTGYAMYAGNPAVCKKTDINWVPEAYDLAMAQLESQQE</sequence>
<dbReference type="EMBL" id="DVNC01000039">
    <property type="protein sequence ID" value="HIU53660.1"/>
    <property type="molecule type" value="Genomic_DNA"/>
</dbReference>
<dbReference type="InterPro" id="IPR051159">
    <property type="entry name" value="Hexapeptide_acetyltransf"/>
</dbReference>